<dbReference type="PROSITE" id="PS00786">
    <property type="entry name" value="5_NUCLEOTIDASE_2"/>
    <property type="match status" value="1"/>
</dbReference>
<dbReference type="OrthoDB" id="7722975at2759"/>
<comment type="caution">
    <text evidence="10">The sequence shown here is derived from an EMBL/GenBank/DDBJ whole genome shotgun (WGS) entry which is preliminary data.</text>
</comment>
<evidence type="ECO:0000256" key="4">
    <source>
        <dbReference type="ARBA" id="ARBA00022723"/>
    </source>
</evidence>
<evidence type="ECO:0000256" key="3">
    <source>
        <dbReference type="ARBA" id="ARBA00012643"/>
    </source>
</evidence>
<dbReference type="CDD" id="cd07409">
    <property type="entry name" value="MPP_CD73_N"/>
    <property type="match status" value="1"/>
</dbReference>
<keyword evidence="6 8" id="KW-0547">Nucleotide-binding</keyword>
<evidence type="ECO:0000256" key="6">
    <source>
        <dbReference type="ARBA" id="ARBA00022741"/>
    </source>
</evidence>
<comment type="catalytic activity">
    <reaction evidence="1">
        <text>a ribonucleoside 5'-phosphate + H2O = a ribonucleoside + phosphate</text>
        <dbReference type="Rhea" id="RHEA:12484"/>
        <dbReference type="ChEBI" id="CHEBI:15377"/>
        <dbReference type="ChEBI" id="CHEBI:18254"/>
        <dbReference type="ChEBI" id="CHEBI:43474"/>
        <dbReference type="ChEBI" id="CHEBI:58043"/>
        <dbReference type="EC" id="3.1.3.5"/>
    </reaction>
</comment>
<feature type="signal peptide" evidence="8">
    <location>
        <begin position="1"/>
        <end position="18"/>
    </location>
</feature>
<dbReference type="GO" id="GO:0008253">
    <property type="term" value="F:5'-nucleotidase activity"/>
    <property type="evidence" value="ECO:0007669"/>
    <property type="project" value="UniProtKB-EC"/>
</dbReference>
<sequence length="342" mass="38518">MSLTTSSNSLLLLIRLLAIQWLILFKSISTTKEFHLTIIHNNDFHSNYLPIKSYNNAECFEHWDNDTNCVGGVARTVGKVKQIRQHYMNNDDGNVLFLNAGDHFQGTSWYTLLKSKVVADFVQLMKHDVMTLGNHEFDDGPEELQKFVDLLNGSLPIVCCNVDFDESLELHRMIQKSIVKKVNGIDVAIIGYLTPDTRFLSSPGKLVKFRDEIPAIQEEIQTLKAKHPGLNIFIGLGHSGYDRDIEIAEKIPDFDVIVGGHSHTYLYDGEHLPSIEKPAGPYPTIYEHAIKTSNYENNETTLIVQAFALGKYIGILNLTFNDAGQIVDYVGEPILLNHDSTE</sequence>
<dbReference type="Gene3D" id="3.60.21.10">
    <property type="match status" value="1"/>
</dbReference>
<dbReference type="InterPro" id="IPR006179">
    <property type="entry name" value="5_nucleotidase/apyrase"/>
</dbReference>
<dbReference type="PANTHER" id="PTHR11575">
    <property type="entry name" value="5'-NUCLEOTIDASE-RELATED"/>
    <property type="match status" value="1"/>
</dbReference>
<keyword evidence="11" id="KW-1185">Reference proteome</keyword>
<dbReference type="EMBL" id="MUJZ01016664">
    <property type="protein sequence ID" value="OTF80763.1"/>
    <property type="molecule type" value="Genomic_DNA"/>
</dbReference>
<feature type="domain" description="Calcineurin-like phosphoesterase" evidence="9">
    <location>
        <begin position="37"/>
        <end position="265"/>
    </location>
</feature>
<evidence type="ECO:0000313" key="11">
    <source>
        <dbReference type="Proteomes" id="UP000194236"/>
    </source>
</evidence>
<dbReference type="InterPro" id="IPR004843">
    <property type="entry name" value="Calcineurin-like_PHP"/>
</dbReference>
<reference evidence="10 11" key="1">
    <citation type="submission" date="2017-03" db="EMBL/GenBank/DDBJ databases">
        <title>Genome Survey of Euroglyphus maynei.</title>
        <authorList>
            <person name="Arlian L.G."/>
            <person name="Morgan M.S."/>
            <person name="Rider S.D."/>
        </authorList>
    </citation>
    <scope>NUCLEOTIDE SEQUENCE [LARGE SCALE GENOMIC DNA]</scope>
    <source>
        <strain evidence="10">Arlian Lab</strain>
        <tissue evidence="10">Whole body</tissue>
    </source>
</reference>
<dbReference type="InterPro" id="IPR029052">
    <property type="entry name" value="Metallo-depent_PP-like"/>
</dbReference>
<evidence type="ECO:0000259" key="9">
    <source>
        <dbReference type="Pfam" id="PF00149"/>
    </source>
</evidence>
<keyword evidence="7 8" id="KW-0378">Hydrolase</keyword>
<feature type="non-terminal residue" evidence="10">
    <location>
        <position position="342"/>
    </location>
</feature>
<accession>A0A1Y3BLS7</accession>
<dbReference type="SUPFAM" id="SSF56300">
    <property type="entry name" value="Metallo-dependent phosphatases"/>
    <property type="match status" value="1"/>
</dbReference>
<comment type="similarity">
    <text evidence="2 8">Belongs to the 5'-nucleotidase family.</text>
</comment>
<evidence type="ECO:0000313" key="10">
    <source>
        <dbReference type="EMBL" id="OTF80763.1"/>
    </source>
</evidence>
<keyword evidence="4" id="KW-0479">Metal-binding</keyword>
<dbReference type="Proteomes" id="UP000194236">
    <property type="component" value="Unassembled WGS sequence"/>
</dbReference>
<proteinExistence type="inferred from homology"/>
<dbReference type="EC" id="3.1.3.5" evidence="3"/>
<evidence type="ECO:0000256" key="5">
    <source>
        <dbReference type="ARBA" id="ARBA00022729"/>
    </source>
</evidence>
<evidence type="ECO:0000256" key="7">
    <source>
        <dbReference type="ARBA" id="ARBA00022801"/>
    </source>
</evidence>
<gene>
    <name evidence="10" type="ORF">BLA29_006140</name>
</gene>
<name>A0A1Y3BLS7_EURMA</name>
<dbReference type="PANTHER" id="PTHR11575:SF24">
    <property type="entry name" value="5'-NUCLEOTIDASE"/>
    <property type="match status" value="1"/>
</dbReference>
<dbReference type="FunFam" id="3.60.21.10:FF:000020">
    <property type="entry name" value="NT5E isoform 4"/>
    <property type="match status" value="1"/>
</dbReference>
<keyword evidence="5 8" id="KW-0732">Signal</keyword>
<protein>
    <recommendedName>
        <fullName evidence="3">5'-nucleotidase</fullName>
        <ecNumber evidence="3">3.1.3.5</ecNumber>
    </recommendedName>
</protein>
<dbReference type="AlphaFoldDB" id="A0A1Y3BLS7"/>
<dbReference type="PRINTS" id="PR01607">
    <property type="entry name" value="APYRASEFAMLY"/>
</dbReference>
<dbReference type="GO" id="GO:0000166">
    <property type="term" value="F:nucleotide binding"/>
    <property type="evidence" value="ECO:0007669"/>
    <property type="project" value="UniProtKB-KW"/>
</dbReference>
<dbReference type="GO" id="GO:0006196">
    <property type="term" value="P:AMP catabolic process"/>
    <property type="evidence" value="ECO:0007669"/>
    <property type="project" value="TreeGrafter"/>
</dbReference>
<dbReference type="InterPro" id="IPR006146">
    <property type="entry name" value="5'-Nucleotdase_CS"/>
</dbReference>
<dbReference type="GO" id="GO:0046872">
    <property type="term" value="F:metal ion binding"/>
    <property type="evidence" value="ECO:0007669"/>
    <property type="project" value="UniProtKB-KW"/>
</dbReference>
<evidence type="ECO:0000256" key="2">
    <source>
        <dbReference type="ARBA" id="ARBA00006654"/>
    </source>
</evidence>
<organism evidence="10 11">
    <name type="scientific">Euroglyphus maynei</name>
    <name type="common">Mayne's house dust mite</name>
    <dbReference type="NCBI Taxonomy" id="6958"/>
    <lineage>
        <taxon>Eukaryota</taxon>
        <taxon>Metazoa</taxon>
        <taxon>Ecdysozoa</taxon>
        <taxon>Arthropoda</taxon>
        <taxon>Chelicerata</taxon>
        <taxon>Arachnida</taxon>
        <taxon>Acari</taxon>
        <taxon>Acariformes</taxon>
        <taxon>Sarcoptiformes</taxon>
        <taxon>Astigmata</taxon>
        <taxon>Psoroptidia</taxon>
        <taxon>Analgoidea</taxon>
        <taxon>Pyroglyphidae</taxon>
        <taxon>Pyroglyphinae</taxon>
        <taxon>Euroglyphus</taxon>
    </lineage>
</organism>
<feature type="chain" id="PRO_5011821129" description="5'-nucleotidase" evidence="8">
    <location>
        <begin position="19"/>
        <end position="342"/>
    </location>
</feature>
<dbReference type="Pfam" id="PF00149">
    <property type="entry name" value="Metallophos"/>
    <property type="match status" value="1"/>
</dbReference>
<evidence type="ECO:0000256" key="1">
    <source>
        <dbReference type="ARBA" id="ARBA00000815"/>
    </source>
</evidence>
<evidence type="ECO:0000256" key="8">
    <source>
        <dbReference type="RuleBase" id="RU362119"/>
    </source>
</evidence>
<dbReference type="GO" id="GO:0005886">
    <property type="term" value="C:plasma membrane"/>
    <property type="evidence" value="ECO:0007669"/>
    <property type="project" value="TreeGrafter"/>
</dbReference>